<dbReference type="InterPro" id="IPR011009">
    <property type="entry name" value="Kinase-like_dom_sf"/>
</dbReference>
<dbReference type="PROSITE" id="PS50011">
    <property type="entry name" value="PROTEIN_KINASE_DOM"/>
    <property type="match status" value="1"/>
</dbReference>
<keyword evidence="7" id="KW-0472">Membrane</keyword>
<dbReference type="PANTHER" id="PTHR44329:SF214">
    <property type="entry name" value="PROTEIN KINASE DOMAIN-CONTAINING PROTEIN"/>
    <property type="match status" value="1"/>
</dbReference>
<keyword evidence="4 6" id="KW-0547">Nucleotide-binding</keyword>
<keyword evidence="5 6" id="KW-0067">ATP-binding</keyword>
<dbReference type="InterPro" id="IPR000719">
    <property type="entry name" value="Prot_kinase_dom"/>
</dbReference>
<dbReference type="PROSITE" id="PS00108">
    <property type="entry name" value="PROTEIN_KINASE_ST"/>
    <property type="match status" value="1"/>
</dbReference>
<dbReference type="AlphaFoldDB" id="A0A485KA59"/>
<dbReference type="InterPro" id="IPR001611">
    <property type="entry name" value="Leu-rich_rpt"/>
</dbReference>
<dbReference type="OrthoDB" id="73776at2759"/>
<dbReference type="Gene3D" id="3.80.10.10">
    <property type="entry name" value="Ribonuclease Inhibitor"/>
    <property type="match status" value="1"/>
</dbReference>
<evidence type="ECO:0000313" key="12">
    <source>
        <dbReference type="Proteomes" id="UP000332933"/>
    </source>
</evidence>
<evidence type="ECO:0000256" key="2">
    <source>
        <dbReference type="ARBA" id="ARBA00022614"/>
    </source>
</evidence>
<dbReference type="Gene3D" id="3.30.200.20">
    <property type="entry name" value="Phosphorylase Kinase, domain 1"/>
    <property type="match status" value="1"/>
</dbReference>
<dbReference type="InterPro" id="IPR017441">
    <property type="entry name" value="Protein_kinase_ATP_BS"/>
</dbReference>
<dbReference type="InterPro" id="IPR051681">
    <property type="entry name" value="Ser/Thr_Kinases-Pseudokinases"/>
</dbReference>
<dbReference type="GO" id="GO:0004674">
    <property type="term" value="F:protein serine/threonine kinase activity"/>
    <property type="evidence" value="ECO:0007669"/>
    <property type="project" value="UniProtKB-KW"/>
</dbReference>
<evidence type="ECO:0000256" key="5">
    <source>
        <dbReference type="ARBA" id="ARBA00022840"/>
    </source>
</evidence>
<dbReference type="InterPro" id="IPR008271">
    <property type="entry name" value="Ser/Thr_kinase_AS"/>
</dbReference>
<feature type="signal peptide" evidence="8">
    <location>
        <begin position="1"/>
        <end position="19"/>
    </location>
</feature>
<evidence type="ECO:0000259" key="9">
    <source>
        <dbReference type="PROSITE" id="PS50011"/>
    </source>
</evidence>
<evidence type="ECO:0000256" key="7">
    <source>
        <dbReference type="SAM" id="Phobius"/>
    </source>
</evidence>
<reference evidence="10" key="2">
    <citation type="submission" date="2019-06" db="EMBL/GenBank/DDBJ databases">
        <title>Genomics analysis of Aphanomyces spp. identifies a new class of oomycete effector associated with host adaptation.</title>
        <authorList>
            <person name="Gaulin E."/>
        </authorList>
    </citation>
    <scope>NUCLEOTIDE SEQUENCE</scope>
    <source>
        <strain evidence="10">CBS 578.67</strain>
    </source>
</reference>
<keyword evidence="7" id="KW-1133">Transmembrane helix</keyword>
<dbReference type="PRINTS" id="PR00109">
    <property type="entry name" value="TYRKINASE"/>
</dbReference>
<accession>A0A485KA59</accession>
<dbReference type="PANTHER" id="PTHR44329">
    <property type="entry name" value="SERINE/THREONINE-PROTEIN KINASE TNNI3K-RELATED"/>
    <property type="match status" value="1"/>
</dbReference>
<evidence type="ECO:0000313" key="10">
    <source>
        <dbReference type="EMBL" id="KAF0718370.1"/>
    </source>
</evidence>
<dbReference type="SUPFAM" id="SSF52058">
    <property type="entry name" value="L domain-like"/>
    <property type="match status" value="1"/>
</dbReference>
<keyword evidence="8" id="KW-0732">Signal</keyword>
<keyword evidence="1" id="KW-0723">Serine/threonine-protein kinase</keyword>
<dbReference type="SUPFAM" id="SSF56112">
    <property type="entry name" value="Protein kinase-like (PK-like)"/>
    <property type="match status" value="1"/>
</dbReference>
<feature type="domain" description="Protein kinase" evidence="9">
    <location>
        <begin position="392"/>
        <end position="652"/>
    </location>
</feature>
<protein>
    <submittedName>
        <fullName evidence="11">Aste57867_1737 protein</fullName>
    </submittedName>
</protein>
<dbReference type="EMBL" id="CAADRA010000154">
    <property type="protein sequence ID" value="VFT78947.1"/>
    <property type="molecule type" value="Genomic_DNA"/>
</dbReference>
<dbReference type="PROSITE" id="PS51450">
    <property type="entry name" value="LRR"/>
    <property type="match status" value="1"/>
</dbReference>
<dbReference type="Pfam" id="PF00069">
    <property type="entry name" value="Pkinase"/>
    <property type="match status" value="1"/>
</dbReference>
<dbReference type="Proteomes" id="UP000332933">
    <property type="component" value="Unassembled WGS sequence"/>
</dbReference>
<dbReference type="GO" id="GO:0005524">
    <property type="term" value="F:ATP binding"/>
    <property type="evidence" value="ECO:0007669"/>
    <property type="project" value="UniProtKB-UniRule"/>
</dbReference>
<evidence type="ECO:0000256" key="8">
    <source>
        <dbReference type="SAM" id="SignalP"/>
    </source>
</evidence>
<keyword evidence="2" id="KW-0433">Leucine-rich repeat</keyword>
<name>A0A485KA59_9STRA</name>
<gene>
    <name evidence="11" type="primary">Aste57867_1737</name>
    <name evidence="10" type="ORF">As57867_001735</name>
    <name evidence="11" type="ORF">ASTE57867_1737</name>
</gene>
<evidence type="ECO:0000256" key="3">
    <source>
        <dbReference type="ARBA" id="ARBA00022737"/>
    </source>
</evidence>
<feature type="chain" id="PRO_5033828573" evidence="8">
    <location>
        <begin position="20"/>
        <end position="658"/>
    </location>
</feature>
<dbReference type="EMBL" id="VJMH01000154">
    <property type="protein sequence ID" value="KAF0718370.1"/>
    <property type="molecule type" value="Genomic_DNA"/>
</dbReference>
<evidence type="ECO:0000256" key="4">
    <source>
        <dbReference type="ARBA" id="ARBA00022741"/>
    </source>
</evidence>
<dbReference type="InterPro" id="IPR001245">
    <property type="entry name" value="Ser-Thr/Tyr_kinase_cat_dom"/>
</dbReference>
<proteinExistence type="predicted"/>
<feature type="binding site" evidence="6">
    <location>
        <position position="420"/>
    </location>
    <ligand>
        <name>ATP</name>
        <dbReference type="ChEBI" id="CHEBI:30616"/>
    </ligand>
</feature>
<evidence type="ECO:0000256" key="1">
    <source>
        <dbReference type="ARBA" id="ARBA00022527"/>
    </source>
</evidence>
<dbReference type="Gene3D" id="1.10.510.10">
    <property type="entry name" value="Transferase(Phosphotransferase) domain 1"/>
    <property type="match status" value="1"/>
</dbReference>
<keyword evidence="12" id="KW-1185">Reference proteome</keyword>
<dbReference type="CDD" id="cd12087">
    <property type="entry name" value="TM_EGFR-like"/>
    <property type="match status" value="1"/>
</dbReference>
<sequence length="658" mass="73025">MLFAAAIVFSFVASQVVLGQADIPCPYASLPDNVVHILDASYCPTAGRRCIVNKRCQVVNASGIGAFQAVGSLKASKDMELILDGKGARVDLSTLELPPAMAHLAFWNFTKFHLPSRLIWPPNLTALVLDYCDLDSIPSNLPPSLTRLDLSANSLNSTSELRALPSLYPGLKCLDISFNAFTELVDLDWRQLTMIDLGFNVNLTTIHNVMFDSAILTMDLRNVTLRDWTMNNDTFKALNVALKPNSTVADSQAASGKNGIGYYYYHAAITANPTGCATKLGQLQELWPDKRFRDPAFNSVTFQVCVLPDRLSFSKTVWWSTEFAVGVSVGGAALVSLVVFLIMRRRHLKAQRELATIQEQYNQTQSPVLTTMEEEGLDVKPLMLVRLDQSDLVLKRKVGSGAFSDVWLASFQGEPVAVKKLHNANLSLLQLQSFVAEIQLLSSFDSPYIVNLIGAAWTRPSDLKCVMELMTGGDLKDYLDKHSPDEFTWHDKYGHIHHIVEGLVYLHSLNIIHRDLKSRNVLLDSTKGTKLTDFGISKEDMQSTMTTGVGTCRWMAPEVIQDHEYTVAADIYSFGMLLSEFDTHHIPYEDLKNPTNGNSISDSAIMVKVVGGTLKPTFTNECPPWVLEMANQCLSLDPENRPTAMQLAHSMRSKLKEL</sequence>
<dbReference type="PROSITE" id="PS00107">
    <property type="entry name" value="PROTEIN_KINASE_ATP"/>
    <property type="match status" value="1"/>
</dbReference>
<keyword evidence="3" id="KW-0677">Repeat</keyword>
<feature type="transmembrane region" description="Helical" evidence="7">
    <location>
        <begin position="317"/>
        <end position="342"/>
    </location>
</feature>
<reference evidence="11 12" key="1">
    <citation type="submission" date="2019-03" db="EMBL/GenBank/DDBJ databases">
        <authorList>
            <person name="Gaulin E."/>
            <person name="Dumas B."/>
        </authorList>
    </citation>
    <scope>NUCLEOTIDE SEQUENCE [LARGE SCALE GENOMIC DNA]</scope>
    <source>
        <strain evidence="11">CBS 568.67</strain>
    </source>
</reference>
<evidence type="ECO:0000256" key="6">
    <source>
        <dbReference type="PROSITE-ProRule" id="PRU10141"/>
    </source>
</evidence>
<evidence type="ECO:0000313" key="11">
    <source>
        <dbReference type="EMBL" id="VFT78947.1"/>
    </source>
</evidence>
<keyword evidence="7" id="KW-0812">Transmembrane</keyword>
<keyword evidence="1" id="KW-0808">Transferase</keyword>
<keyword evidence="1" id="KW-0418">Kinase</keyword>
<dbReference type="SMART" id="SM00220">
    <property type="entry name" value="S_TKc"/>
    <property type="match status" value="1"/>
</dbReference>
<organism evidence="11 12">
    <name type="scientific">Aphanomyces stellatus</name>
    <dbReference type="NCBI Taxonomy" id="120398"/>
    <lineage>
        <taxon>Eukaryota</taxon>
        <taxon>Sar</taxon>
        <taxon>Stramenopiles</taxon>
        <taxon>Oomycota</taxon>
        <taxon>Saprolegniomycetes</taxon>
        <taxon>Saprolegniales</taxon>
        <taxon>Verrucalvaceae</taxon>
        <taxon>Aphanomyces</taxon>
    </lineage>
</organism>
<dbReference type="InterPro" id="IPR032675">
    <property type="entry name" value="LRR_dom_sf"/>
</dbReference>